<evidence type="ECO:0000256" key="2">
    <source>
        <dbReference type="SAM" id="SignalP"/>
    </source>
</evidence>
<reference evidence="3 4" key="1">
    <citation type="submission" date="2018-03" db="EMBL/GenBank/DDBJ databases">
        <authorList>
            <person name="Guldener U."/>
        </authorList>
    </citation>
    <scope>NUCLEOTIDE SEQUENCE [LARGE SCALE GENOMIC DNA]</scope>
    <source>
        <strain evidence="3 4">DAOM196992</strain>
    </source>
</reference>
<evidence type="ECO:0000313" key="4">
    <source>
        <dbReference type="Proteomes" id="UP000323386"/>
    </source>
</evidence>
<protein>
    <submittedName>
        <fullName evidence="3">Uncharacterized protein</fullName>
    </submittedName>
</protein>
<dbReference type="EMBL" id="OOIP01000030">
    <property type="protein sequence ID" value="SPO41713.1"/>
    <property type="molecule type" value="Genomic_DNA"/>
</dbReference>
<feature type="region of interest" description="Disordered" evidence="1">
    <location>
        <begin position="68"/>
        <end position="126"/>
    </location>
</feature>
<dbReference type="Proteomes" id="UP000323386">
    <property type="component" value="Unassembled WGS sequence"/>
</dbReference>
<sequence>MKSPALYLALALRLLSRTAFAQTPRDVSEEAGDIFSNLDSITELPRLSSISAPRNTWTSVADSLIWSPRDDRPSLQHPSAAGDPALPSSRSRLIQQVPEGGTAPAEGTAATAAEGEANTRLSHGASRRWSGLQDLAQQQQNAEQVRGREQRAPHRRYGRIYCGGNSGMAAATMDELRERAVLLVELRGLPVHDIQHQIHFIPPPTARTRAFRDHVIYVSRGSRSSRVMPWLFRDISMPDYRVIFASYRTLLNPYDTQRPVGVLQGPRSIYSAVALPNIDDERLQPVFLGQFTVLSELAVLRWDLAAQAFVEAGGARGPKLLWTSSERLQAGMAWPPSPPPPPPPSPFSADEADEMEVLQGDEAHETGPSMPWPLLSQ</sequence>
<keyword evidence="4" id="KW-1185">Reference proteome</keyword>
<gene>
    <name evidence="3" type="ORF">PSFLO_07195</name>
</gene>
<keyword evidence="2" id="KW-0732">Signal</keyword>
<feature type="signal peptide" evidence="2">
    <location>
        <begin position="1"/>
        <end position="21"/>
    </location>
</feature>
<name>A0A5C3FB93_9BASI</name>
<feature type="compositionally biased region" description="Pro residues" evidence="1">
    <location>
        <begin position="335"/>
        <end position="346"/>
    </location>
</feature>
<evidence type="ECO:0000256" key="1">
    <source>
        <dbReference type="SAM" id="MobiDB-lite"/>
    </source>
</evidence>
<dbReference type="AlphaFoldDB" id="A0A5C3FB93"/>
<feature type="region of interest" description="Disordered" evidence="1">
    <location>
        <begin position="331"/>
        <end position="377"/>
    </location>
</feature>
<evidence type="ECO:0000313" key="3">
    <source>
        <dbReference type="EMBL" id="SPO41713.1"/>
    </source>
</evidence>
<feature type="compositionally biased region" description="Low complexity" evidence="1">
    <location>
        <begin position="98"/>
        <end position="116"/>
    </location>
</feature>
<accession>A0A5C3FB93</accession>
<organism evidence="3 4">
    <name type="scientific">Pseudozyma flocculosa</name>
    <dbReference type="NCBI Taxonomy" id="84751"/>
    <lineage>
        <taxon>Eukaryota</taxon>
        <taxon>Fungi</taxon>
        <taxon>Dikarya</taxon>
        <taxon>Basidiomycota</taxon>
        <taxon>Ustilaginomycotina</taxon>
        <taxon>Ustilaginomycetes</taxon>
        <taxon>Ustilaginales</taxon>
        <taxon>Ustilaginaceae</taxon>
        <taxon>Pseudozyma</taxon>
    </lineage>
</organism>
<proteinExistence type="predicted"/>
<feature type="chain" id="PRO_5023060069" evidence="2">
    <location>
        <begin position="22"/>
        <end position="377"/>
    </location>
</feature>